<comment type="similarity">
    <text evidence="8">Belongs to the short-chain dehydrogenases/reductases (SDR) family.</text>
</comment>
<keyword evidence="3" id="KW-0276">Fatty acid metabolism</keyword>
<keyword evidence="6" id="KW-0443">Lipid metabolism</keyword>
<proteinExistence type="inferred from homology"/>
<evidence type="ECO:0000256" key="3">
    <source>
        <dbReference type="ARBA" id="ARBA00022832"/>
    </source>
</evidence>
<protein>
    <recommendedName>
        <fullName evidence="11">Very-long-chain 3-oxoacyl-CoA reductase</fullName>
    </recommendedName>
</protein>
<reference evidence="9" key="1">
    <citation type="submission" date="2020-05" db="EMBL/GenBank/DDBJ databases">
        <title>Phylogenomic resolution of chytrid fungi.</title>
        <authorList>
            <person name="Stajich J.E."/>
            <person name="Amses K."/>
            <person name="Simmons R."/>
            <person name="Seto K."/>
            <person name="Myers J."/>
            <person name="Bonds A."/>
            <person name="Quandt C.A."/>
            <person name="Barry K."/>
            <person name="Liu P."/>
            <person name="Grigoriev I."/>
            <person name="Longcore J.E."/>
            <person name="James T.Y."/>
        </authorList>
    </citation>
    <scope>NUCLEOTIDE SEQUENCE</scope>
    <source>
        <strain evidence="9">JEL0513</strain>
    </source>
</reference>
<dbReference type="InterPro" id="IPR002347">
    <property type="entry name" value="SDR_fam"/>
</dbReference>
<evidence type="ECO:0000256" key="8">
    <source>
        <dbReference type="RuleBase" id="RU000363"/>
    </source>
</evidence>
<evidence type="ECO:0000256" key="6">
    <source>
        <dbReference type="ARBA" id="ARBA00023098"/>
    </source>
</evidence>
<dbReference type="GO" id="GO:0005783">
    <property type="term" value="C:endoplasmic reticulum"/>
    <property type="evidence" value="ECO:0007669"/>
    <property type="project" value="TreeGrafter"/>
</dbReference>
<organism evidence="9 10">
    <name type="scientific">Physocladia obscura</name>
    <dbReference type="NCBI Taxonomy" id="109957"/>
    <lineage>
        <taxon>Eukaryota</taxon>
        <taxon>Fungi</taxon>
        <taxon>Fungi incertae sedis</taxon>
        <taxon>Chytridiomycota</taxon>
        <taxon>Chytridiomycota incertae sedis</taxon>
        <taxon>Chytridiomycetes</taxon>
        <taxon>Chytridiales</taxon>
        <taxon>Chytriomycetaceae</taxon>
        <taxon>Physocladia</taxon>
    </lineage>
</organism>
<keyword evidence="2" id="KW-0444">Lipid biosynthesis</keyword>
<dbReference type="GO" id="GO:0030497">
    <property type="term" value="P:fatty acid elongation"/>
    <property type="evidence" value="ECO:0007669"/>
    <property type="project" value="TreeGrafter"/>
</dbReference>
<dbReference type="PROSITE" id="PS00061">
    <property type="entry name" value="ADH_SHORT"/>
    <property type="match status" value="1"/>
</dbReference>
<evidence type="ECO:0000256" key="7">
    <source>
        <dbReference type="ARBA" id="ARBA00023160"/>
    </source>
</evidence>
<dbReference type="Proteomes" id="UP001211907">
    <property type="component" value="Unassembled WGS sequence"/>
</dbReference>
<keyword evidence="10" id="KW-1185">Reference proteome</keyword>
<comment type="caution">
    <text evidence="9">The sequence shown here is derived from an EMBL/GenBank/DDBJ whole genome shotgun (WGS) entry which is preliminary data.</text>
</comment>
<dbReference type="Pfam" id="PF00106">
    <property type="entry name" value="adh_short"/>
    <property type="match status" value="1"/>
</dbReference>
<dbReference type="SUPFAM" id="SSF51735">
    <property type="entry name" value="NAD(P)-binding Rossmann-fold domains"/>
    <property type="match status" value="1"/>
</dbReference>
<accession>A0AAD5XEU9</accession>
<dbReference type="PRINTS" id="PR00080">
    <property type="entry name" value="SDRFAMILY"/>
</dbReference>
<comment type="pathway">
    <text evidence="1">Lipid metabolism; fatty acid biosynthesis.</text>
</comment>
<evidence type="ECO:0000256" key="5">
    <source>
        <dbReference type="ARBA" id="ARBA00023002"/>
    </source>
</evidence>
<dbReference type="EMBL" id="JADGJH010001317">
    <property type="protein sequence ID" value="KAJ3115081.1"/>
    <property type="molecule type" value="Genomic_DNA"/>
</dbReference>
<dbReference type="InterPro" id="IPR020904">
    <property type="entry name" value="Sc_DH/Rdtase_CS"/>
</dbReference>
<evidence type="ECO:0000256" key="2">
    <source>
        <dbReference type="ARBA" id="ARBA00022516"/>
    </source>
</evidence>
<dbReference type="AlphaFoldDB" id="A0AAD5XEU9"/>
<evidence type="ECO:0000256" key="1">
    <source>
        <dbReference type="ARBA" id="ARBA00005194"/>
    </source>
</evidence>
<dbReference type="GO" id="GO:0016491">
    <property type="term" value="F:oxidoreductase activity"/>
    <property type="evidence" value="ECO:0007669"/>
    <property type="project" value="UniProtKB-KW"/>
</dbReference>
<evidence type="ECO:0000313" key="9">
    <source>
        <dbReference type="EMBL" id="KAJ3115081.1"/>
    </source>
</evidence>
<dbReference type="PANTHER" id="PTHR43086:SF2">
    <property type="entry name" value="HYDROXYSTEROID DEHYDROGENASE-LIKE PROTEIN 1"/>
    <property type="match status" value="1"/>
</dbReference>
<evidence type="ECO:0000313" key="10">
    <source>
        <dbReference type="Proteomes" id="UP001211907"/>
    </source>
</evidence>
<name>A0AAD5XEU9_9FUNG</name>
<dbReference type="Gene3D" id="3.40.50.720">
    <property type="entry name" value="NAD(P)-binding Rossmann-like Domain"/>
    <property type="match status" value="1"/>
</dbReference>
<dbReference type="PRINTS" id="PR00081">
    <property type="entry name" value="GDHRDH"/>
</dbReference>
<dbReference type="InterPro" id="IPR036291">
    <property type="entry name" value="NAD(P)-bd_dom_sf"/>
</dbReference>
<keyword evidence="5" id="KW-0560">Oxidoreductase</keyword>
<dbReference type="PIRSF" id="PIRSF000126">
    <property type="entry name" value="11-beta-HSD1"/>
    <property type="match status" value="1"/>
</dbReference>
<sequence>MTSFTLFIGGVAAALLLRPVLGLIYAVIVAYAGGGKTLKSLGATPGSWAIVTGGSDGIGKEFATQIAQKHGLNVLLVARNKEKLDTVQRELSNSAKGDIKTHVLDFSKATPSDYARLKETILGLPGGVSVLINNVAVNHVSPVSFIDESIETIESIVQVNISAQLAVTRIIAPLLVSQKKGLILNIGSLAGIVPSGYLSVYSASKAFLRFWSNALAMELKPSNVHVEHIRAFFIVTAMSKIRKPTWLSPTPKAFVKAVLGRLGKNIDSAPYPSHAILMWAIDNIMGERFWIDQSNNMHIDIMKRVVKKKEREAAAAAGSRKKDI</sequence>
<dbReference type="PANTHER" id="PTHR43086">
    <property type="entry name" value="VERY-LONG-CHAIN 3-OXOOACYL-COA REDUCTASE"/>
    <property type="match status" value="1"/>
</dbReference>
<dbReference type="CDD" id="cd05356">
    <property type="entry name" value="17beta-HSD1_like_SDR_c"/>
    <property type="match status" value="1"/>
</dbReference>
<evidence type="ECO:0008006" key="11">
    <source>
        <dbReference type="Google" id="ProtNLM"/>
    </source>
</evidence>
<keyword evidence="4" id="KW-0521">NADP</keyword>
<gene>
    <name evidence="9" type="ORF">HK100_001466</name>
</gene>
<keyword evidence="7" id="KW-0275">Fatty acid biosynthesis</keyword>
<evidence type="ECO:0000256" key="4">
    <source>
        <dbReference type="ARBA" id="ARBA00022857"/>
    </source>
</evidence>